<dbReference type="EMBL" id="JACIDS010000002">
    <property type="protein sequence ID" value="MBB3930735.1"/>
    <property type="molecule type" value="Genomic_DNA"/>
</dbReference>
<dbReference type="AlphaFoldDB" id="A0A840AQI2"/>
<gene>
    <name evidence="1" type="ORF">GGR25_001774</name>
</gene>
<dbReference type="Proteomes" id="UP000553963">
    <property type="component" value="Unassembled WGS sequence"/>
</dbReference>
<sequence length="39" mass="4061">MVTLTLSAPNLFAREFGALGAPADPVLAPAIDAIRRRPA</sequence>
<proteinExistence type="predicted"/>
<name>A0A840AQI2_9HYPH</name>
<accession>A0A840AQI2</accession>
<evidence type="ECO:0000313" key="1">
    <source>
        <dbReference type="EMBL" id="MBB3930735.1"/>
    </source>
</evidence>
<evidence type="ECO:0000313" key="2">
    <source>
        <dbReference type="Proteomes" id="UP000553963"/>
    </source>
</evidence>
<protein>
    <submittedName>
        <fullName evidence="1">Uncharacterized protein</fullName>
    </submittedName>
</protein>
<comment type="caution">
    <text evidence="1">The sequence shown here is derived from an EMBL/GenBank/DDBJ whole genome shotgun (WGS) entry which is preliminary data.</text>
</comment>
<reference evidence="1 2" key="1">
    <citation type="submission" date="2020-08" db="EMBL/GenBank/DDBJ databases">
        <title>Genomic Encyclopedia of Type Strains, Phase IV (KMG-IV): sequencing the most valuable type-strain genomes for metagenomic binning, comparative biology and taxonomic classification.</title>
        <authorList>
            <person name="Goeker M."/>
        </authorList>
    </citation>
    <scope>NUCLEOTIDE SEQUENCE [LARGE SCALE GENOMIC DNA]</scope>
    <source>
        <strain evidence="1 2">DSM 25966</strain>
    </source>
</reference>
<organism evidence="1 2">
    <name type="scientific">Kaistia hirudinis</name>
    <dbReference type="NCBI Taxonomy" id="1293440"/>
    <lineage>
        <taxon>Bacteria</taxon>
        <taxon>Pseudomonadati</taxon>
        <taxon>Pseudomonadota</taxon>
        <taxon>Alphaproteobacteria</taxon>
        <taxon>Hyphomicrobiales</taxon>
        <taxon>Kaistiaceae</taxon>
        <taxon>Kaistia</taxon>
    </lineage>
</organism>
<keyword evidence="2" id="KW-1185">Reference proteome</keyword>